<dbReference type="InterPro" id="IPR020056">
    <property type="entry name" value="Rbsml_bL25/Gln-tRNA_synth_N"/>
</dbReference>
<dbReference type="Pfam" id="PF01386">
    <property type="entry name" value="Ribosomal_L25p"/>
    <property type="match status" value="1"/>
</dbReference>
<evidence type="ECO:0000256" key="6">
    <source>
        <dbReference type="SAM" id="MobiDB-lite"/>
    </source>
</evidence>
<dbReference type="PANTHER" id="PTHR33284">
    <property type="entry name" value="RIBOSOMAL PROTEIN L25/GLN-TRNA SYNTHETASE, ANTI-CODON-BINDING DOMAIN-CONTAINING PROTEIN"/>
    <property type="match status" value="1"/>
</dbReference>
<dbReference type="CDD" id="cd00495">
    <property type="entry name" value="Ribosomal_L25_TL5_CTC"/>
    <property type="match status" value="1"/>
</dbReference>
<dbReference type="InterPro" id="IPR001021">
    <property type="entry name" value="Ribosomal_bL25_long"/>
</dbReference>
<protein>
    <recommendedName>
        <fullName evidence="5">Large ribosomal subunit protein bL25</fullName>
    </recommendedName>
    <alternativeName>
        <fullName evidence="5">General stress protein CTC</fullName>
    </alternativeName>
</protein>
<feature type="domain" description="Large ribosomal subunit protein bL25 beta" evidence="8">
    <location>
        <begin position="98"/>
        <end position="177"/>
    </location>
</feature>
<evidence type="ECO:0000313" key="9">
    <source>
        <dbReference type="EMBL" id="EYR62918.1"/>
    </source>
</evidence>
<dbReference type="GO" id="GO:0008097">
    <property type="term" value="F:5S rRNA binding"/>
    <property type="evidence" value="ECO:0007669"/>
    <property type="project" value="InterPro"/>
</dbReference>
<dbReference type="Gene3D" id="2.170.120.20">
    <property type="entry name" value="Ribosomal protein L25, beta domain"/>
    <property type="match status" value="1"/>
</dbReference>
<reference evidence="9 10" key="1">
    <citation type="submission" date="2014-01" db="EMBL/GenBank/DDBJ databases">
        <title>Actinotalea ferrariae CF5-4.</title>
        <authorList>
            <person name="Chen F."/>
            <person name="Li Y."/>
            <person name="Wang G."/>
        </authorList>
    </citation>
    <scope>NUCLEOTIDE SEQUENCE [LARGE SCALE GENOMIC DNA]</scope>
    <source>
        <strain evidence="9 10">CF5-4</strain>
    </source>
</reference>
<dbReference type="SUPFAM" id="SSF50715">
    <property type="entry name" value="Ribosomal protein L25-like"/>
    <property type="match status" value="1"/>
</dbReference>
<name>A0A021VP77_9CELL</name>
<keyword evidence="1 5" id="KW-0699">rRNA-binding</keyword>
<feature type="domain" description="Large ribosomal subunit protein bL25 L25" evidence="7">
    <location>
        <begin position="6"/>
        <end position="90"/>
    </location>
</feature>
<dbReference type="NCBIfam" id="TIGR00731">
    <property type="entry name" value="bL25_bact_ctc"/>
    <property type="match status" value="1"/>
</dbReference>
<dbReference type="GO" id="GO:0006412">
    <property type="term" value="P:translation"/>
    <property type="evidence" value="ECO:0007669"/>
    <property type="project" value="UniProtKB-UniRule"/>
</dbReference>
<comment type="similarity">
    <text evidence="5">Belongs to the bacterial ribosomal protein bL25 family. CTC subfamily.</text>
</comment>
<keyword evidence="3 5" id="KW-0689">Ribosomal protein</keyword>
<comment type="caution">
    <text evidence="9">The sequence shown here is derived from an EMBL/GenBank/DDBJ whole genome shotgun (WGS) entry which is preliminary data.</text>
</comment>
<dbReference type="AlphaFoldDB" id="A0A021VP77"/>
<feature type="compositionally biased region" description="Acidic residues" evidence="6">
    <location>
        <begin position="179"/>
        <end position="190"/>
    </location>
</feature>
<dbReference type="GO" id="GO:0003735">
    <property type="term" value="F:structural constituent of ribosome"/>
    <property type="evidence" value="ECO:0007669"/>
    <property type="project" value="InterPro"/>
</dbReference>
<feature type="region of interest" description="Disordered" evidence="6">
    <location>
        <begin position="177"/>
        <end position="209"/>
    </location>
</feature>
<evidence type="ECO:0000256" key="5">
    <source>
        <dbReference type="HAMAP-Rule" id="MF_01334"/>
    </source>
</evidence>
<evidence type="ECO:0000313" key="10">
    <source>
        <dbReference type="Proteomes" id="UP000019753"/>
    </source>
</evidence>
<dbReference type="EMBL" id="AXCW01000149">
    <property type="protein sequence ID" value="EYR62918.1"/>
    <property type="molecule type" value="Genomic_DNA"/>
</dbReference>
<comment type="subunit">
    <text evidence="5">Part of the 50S ribosomal subunit; part of the 5S rRNA/L5/L18/L25 subcomplex. Contacts the 5S rRNA. Binds to the 5S rRNA independently of L5 and L18.</text>
</comment>
<dbReference type="OrthoDB" id="5242980at2"/>
<organism evidence="9 10">
    <name type="scientific">Actinotalea ferrariae CF5-4</name>
    <dbReference type="NCBI Taxonomy" id="948458"/>
    <lineage>
        <taxon>Bacteria</taxon>
        <taxon>Bacillati</taxon>
        <taxon>Actinomycetota</taxon>
        <taxon>Actinomycetes</taxon>
        <taxon>Micrococcales</taxon>
        <taxon>Cellulomonadaceae</taxon>
        <taxon>Actinotalea</taxon>
    </lineage>
</organism>
<dbReference type="PANTHER" id="PTHR33284:SF1">
    <property type="entry name" value="RIBOSOMAL PROTEIN L25_GLN-TRNA SYNTHETASE, ANTI-CODON-BINDING DOMAIN-CONTAINING PROTEIN"/>
    <property type="match status" value="1"/>
</dbReference>
<dbReference type="InterPro" id="IPR020057">
    <property type="entry name" value="Ribosomal_bL25_b-dom"/>
</dbReference>
<accession>A0A021VP77</accession>
<dbReference type="Proteomes" id="UP000019753">
    <property type="component" value="Unassembled WGS sequence"/>
</dbReference>
<dbReference type="NCBIfam" id="NF004131">
    <property type="entry name" value="PRK05618.2-1"/>
    <property type="match status" value="1"/>
</dbReference>
<dbReference type="HAMAP" id="MF_01334">
    <property type="entry name" value="Ribosomal_bL25_CTC"/>
    <property type="match status" value="1"/>
</dbReference>
<comment type="function">
    <text evidence="5">This is one of the proteins that binds to the 5S RNA in the ribosome where it forms part of the central protuberance.</text>
</comment>
<evidence type="ECO:0000256" key="3">
    <source>
        <dbReference type="ARBA" id="ARBA00022980"/>
    </source>
</evidence>
<dbReference type="RefSeq" id="WP_034226898.1">
    <property type="nucleotide sequence ID" value="NZ_AXCW01000149.1"/>
</dbReference>
<dbReference type="InterPro" id="IPR029751">
    <property type="entry name" value="Ribosomal_L25_dom"/>
</dbReference>
<dbReference type="InterPro" id="IPR011035">
    <property type="entry name" value="Ribosomal_bL25/Gln-tRNA_synth"/>
</dbReference>
<proteinExistence type="inferred from homology"/>
<evidence type="ECO:0000259" key="7">
    <source>
        <dbReference type="Pfam" id="PF01386"/>
    </source>
</evidence>
<dbReference type="InterPro" id="IPR037121">
    <property type="entry name" value="Ribosomal_bL25_C"/>
</dbReference>
<dbReference type="GO" id="GO:0022625">
    <property type="term" value="C:cytosolic large ribosomal subunit"/>
    <property type="evidence" value="ECO:0007669"/>
    <property type="project" value="TreeGrafter"/>
</dbReference>
<evidence type="ECO:0000256" key="4">
    <source>
        <dbReference type="ARBA" id="ARBA00023274"/>
    </source>
</evidence>
<dbReference type="InterPro" id="IPR020930">
    <property type="entry name" value="Ribosomal_uL5_bac-type"/>
</dbReference>
<sequence length="209" mass="21834">MSEIKLAATARTEFGKGAARRIRRAHQVPAVIYGHGEAPVHITLPGHETMLALKHANALLSIELDGTSHLAIVKDIQRDPIKPIIEHVDLLTVRAGEKVTVDIPVHVTGESAPGTVALVEAQTLQVEAEATHIPENVEVSIEGLEAGTTVTAGEVSLPSGVTLLGDPEAAVVVVAQERTEEEPETGEETPAEAAAADEATADAEPAEEA</sequence>
<dbReference type="Gene3D" id="2.40.240.10">
    <property type="entry name" value="Ribosomal Protein L25, Chain P"/>
    <property type="match status" value="1"/>
</dbReference>
<keyword evidence="2 5" id="KW-0694">RNA-binding</keyword>
<evidence type="ECO:0000256" key="2">
    <source>
        <dbReference type="ARBA" id="ARBA00022884"/>
    </source>
</evidence>
<dbReference type="Pfam" id="PF14693">
    <property type="entry name" value="Ribosomal_TL5_C"/>
    <property type="match status" value="1"/>
</dbReference>
<evidence type="ECO:0000256" key="1">
    <source>
        <dbReference type="ARBA" id="ARBA00022730"/>
    </source>
</evidence>
<keyword evidence="4 5" id="KW-0687">Ribonucleoprotein</keyword>
<evidence type="ECO:0000259" key="8">
    <source>
        <dbReference type="Pfam" id="PF14693"/>
    </source>
</evidence>
<keyword evidence="10" id="KW-1185">Reference proteome</keyword>
<gene>
    <name evidence="5" type="primary">rplY</name>
    <name evidence="5" type="synonym">ctc</name>
    <name evidence="9" type="ORF">N866_04295</name>
</gene>
<feature type="compositionally biased region" description="Acidic residues" evidence="6">
    <location>
        <begin position="199"/>
        <end position="209"/>
    </location>
</feature>